<protein>
    <recommendedName>
        <fullName evidence="4">Ubiquitin 3 binding protein But2 C-terminal domain-containing protein</fullName>
    </recommendedName>
</protein>
<evidence type="ECO:0000313" key="2">
    <source>
        <dbReference type="EMBL" id="OJJ07310.1"/>
    </source>
</evidence>
<organism evidence="2 3">
    <name type="scientific">Aspergillus versicolor CBS 583.65</name>
    <dbReference type="NCBI Taxonomy" id="1036611"/>
    <lineage>
        <taxon>Eukaryota</taxon>
        <taxon>Fungi</taxon>
        <taxon>Dikarya</taxon>
        <taxon>Ascomycota</taxon>
        <taxon>Pezizomycotina</taxon>
        <taxon>Eurotiomycetes</taxon>
        <taxon>Eurotiomycetidae</taxon>
        <taxon>Eurotiales</taxon>
        <taxon>Aspergillaceae</taxon>
        <taxon>Aspergillus</taxon>
        <taxon>Aspergillus subgen. Nidulantes</taxon>
    </lineage>
</organism>
<sequence>MRCSLLATLGLCASSALAAGPDDLYDIAVVEMTALGQQVTDIKNPRENECVAYDSLTGSYSVGKVVITPLSPPLPSPHVRCTFDFAPHCQVEGPGAQGSAQEWTMDEGTWTFSRDFVIKSYKCFRPN</sequence>
<accession>A0A1L9Q0L7</accession>
<dbReference type="EMBL" id="KV878137">
    <property type="protein sequence ID" value="OJJ07310.1"/>
    <property type="molecule type" value="Genomic_DNA"/>
</dbReference>
<dbReference type="RefSeq" id="XP_040673072.1">
    <property type="nucleotide sequence ID" value="XM_040808446.1"/>
</dbReference>
<proteinExistence type="predicted"/>
<reference evidence="3" key="1">
    <citation type="journal article" date="2017" name="Genome Biol.">
        <title>Comparative genomics reveals high biological diversity and specific adaptations in the industrially and medically important fungal genus Aspergillus.</title>
        <authorList>
            <person name="de Vries R.P."/>
            <person name="Riley R."/>
            <person name="Wiebenga A."/>
            <person name="Aguilar-Osorio G."/>
            <person name="Amillis S."/>
            <person name="Uchima C.A."/>
            <person name="Anderluh G."/>
            <person name="Asadollahi M."/>
            <person name="Askin M."/>
            <person name="Barry K."/>
            <person name="Battaglia E."/>
            <person name="Bayram O."/>
            <person name="Benocci T."/>
            <person name="Braus-Stromeyer S.A."/>
            <person name="Caldana C."/>
            <person name="Canovas D."/>
            <person name="Cerqueira G.C."/>
            <person name="Chen F."/>
            <person name="Chen W."/>
            <person name="Choi C."/>
            <person name="Clum A."/>
            <person name="Dos Santos R.A."/>
            <person name="Damasio A.R."/>
            <person name="Diallinas G."/>
            <person name="Emri T."/>
            <person name="Fekete E."/>
            <person name="Flipphi M."/>
            <person name="Freyberg S."/>
            <person name="Gallo A."/>
            <person name="Gournas C."/>
            <person name="Habgood R."/>
            <person name="Hainaut M."/>
            <person name="Harispe M.L."/>
            <person name="Henrissat B."/>
            <person name="Hilden K.S."/>
            <person name="Hope R."/>
            <person name="Hossain A."/>
            <person name="Karabika E."/>
            <person name="Karaffa L."/>
            <person name="Karanyi Z."/>
            <person name="Krasevec N."/>
            <person name="Kuo A."/>
            <person name="Kusch H."/>
            <person name="LaButti K."/>
            <person name="Lagendijk E.L."/>
            <person name="Lapidus A."/>
            <person name="Levasseur A."/>
            <person name="Lindquist E."/>
            <person name="Lipzen A."/>
            <person name="Logrieco A.F."/>
            <person name="MacCabe A."/>
            <person name="Maekelae M.R."/>
            <person name="Malavazi I."/>
            <person name="Melin P."/>
            <person name="Meyer V."/>
            <person name="Mielnichuk N."/>
            <person name="Miskei M."/>
            <person name="Molnar A.P."/>
            <person name="Mule G."/>
            <person name="Ngan C.Y."/>
            <person name="Orejas M."/>
            <person name="Orosz E."/>
            <person name="Ouedraogo J.P."/>
            <person name="Overkamp K.M."/>
            <person name="Park H.-S."/>
            <person name="Perrone G."/>
            <person name="Piumi F."/>
            <person name="Punt P.J."/>
            <person name="Ram A.F."/>
            <person name="Ramon A."/>
            <person name="Rauscher S."/>
            <person name="Record E."/>
            <person name="Riano-Pachon D.M."/>
            <person name="Robert V."/>
            <person name="Roehrig J."/>
            <person name="Ruller R."/>
            <person name="Salamov A."/>
            <person name="Salih N.S."/>
            <person name="Samson R.A."/>
            <person name="Sandor E."/>
            <person name="Sanguinetti M."/>
            <person name="Schuetze T."/>
            <person name="Sepcic K."/>
            <person name="Shelest E."/>
            <person name="Sherlock G."/>
            <person name="Sophianopoulou V."/>
            <person name="Squina F.M."/>
            <person name="Sun H."/>
            <person name="Susca A."/>
            <person name="Todd R.B."/>
            <person name="Tsang A."/>
            <person name="Unkles S.E."/>
            <person name="van de Wiele N."/>
            <person name="van Rossen-Uffink D."/>
            <person name="Oliveira J.V."/>
            <person name="Vesth T.C."/>
            <person name="Visser J."/>
            <person name="Yu J.-H."/>
            <person name="Zhou M."/>
            <person name="Andersen M.R."/>
            <person name="Archer D.B."/>
            <person name="Baker S.E."/>
            <person name="Benoit I."/>
            <person name="Brakhage A.A."/>
            <person name="Braus G.H."/>
            <person name="Fischer R."/>
            <person name="Frisvad J.C."/>
            <person name="Goldman G.H."/>
            <person name="Houbraken J."/>
            <person name="Oakley B."/>
            <person name="Pocsi I."/>
            <person name="Scazzocchio C."/>
            <person name="Seiboth B."/>
            <person name="vanKuyk P.A."/>
            <person name="Wortman J."/>
            <person name="Dyer P.S."/>
            <person name="Grigoriev I.V."/>
        </authorList>
    </citation>
    <scope>NUCLEOTIDE SEQUENCE [LARGE SCALE GENOMIC DNA]</scope>
    <source>
        <strain evidence="3">CBS 583.65</strain>
    </source>
</reference>
<keyword evidence="1" id="KW-0732">Signal</keyword>
<feature type="chain" id="PRO_5012295853" description="Ubiquitin 3 binding protein But2 C-terminal domain-containing protein" evidence="1">
    <location>
        <begin position="19"/>
        <end position="127"/>
    </location>
</feature>
<dbReference type="AlphaFoldDB" id="A0A1L9Q0L7"/>
<evidence type="ECO:0008006" key="4">
    <source>
        <dbReference type="Google" id="ProtNLM"/>
    </source>
</evidence>
<name>A0A1L9Q0L7_ASPVE</name>
<feature type="signal peptide" evidence="1">
    <location>
        <begin position="1"/>
        <end position="18"/>
    </location>
</feature>
<evidence type="ECO:0000256" key="1">
    <source>
        <dbReference type="SAM" id="SignalP"/>
    </source>
</evidence>
<evidence type="ECO:0000313" key="3">
    <source>
        <dbReference type="Proteomes" id="UP000184073"/>
    </source>
</evidence>
<dbReference type="GeneID" id="63723957"/>
<dbReference type="VEuPathDB" id="FungiDB:ASPVEDRAFT_155182"/>
<gene>
    <name evidence="2" type="ORF">ASPVEDRAFT_155182</name>
</gene>
<keyword evidence="3" id="KW-1185">Reference proteome</keyword>
<dbReference type="Proteomes" id="UP000184073">
    <property type="component" value="Unassembled WGS sequence"/>
</dbReference>